<evidence type="ECO:0000256" key="3">
    <source>
        <dbReference type="ARBA" id="ARBA00022475"/>
    </source>
</evidence>
<reference evidence="11" key="2">
    <citation type="submission" date="2020-09" db="EMBL/GenBank/DDBJ databases">
        <authorList>
            <person name="Sun Q."/>
            <person name="Zhou Y."/>
        </authorList>
    </citation>
    <scope>NUCLEOTIDE SEQUENCE</scope>
    <source>
        <strain evidence="11">CGMCC 1.6293</strain>
    </source>
</reference>
<dbReference type="Pfam" id="PF04290">
    <property type="entry name" value="DctQ"/>
    <property type="match status" value="1"/>
</dbReference>
<dbReference type="GO" id="GO:0005886">
    <property type="term" value="C:plasma membrane"/>
    <property type="evidence" value="ECO:0007669"/>
    <property type="project" value="UniProtKB-SubCell"/>
</dbReference>
<feature type="transmembrane region" description="Helical" evidence="9">
    <location>
        <begin position="94"/>
        <end position="116"/>
    </location>
</feature>
<dbReference type="PANTHER" id="PTHR35011:SF10">
    <property type="entry name" value="TRAP TRANSPORTER SMALL PERMEASE PROTEIN"/>
    <property type="match status" value="1"/>
</dbReference>
<feature type="transmembrane region" description="Helical" evidence="9">
    <location>
        <begin position="12"/>
        <end position="36"/>
    </location>
</feature>
<keyword evidence="12" id="KW-1185">Reference proteome</keyword>
<protein>
    <recommendedName>
        <fullName evidence="9">TRAP transporter small permease protein</fullName>
    </recommendedName>
</protein>
<evidence type="ECO:0000256" key="2">
    <source>
        <dbReference type="ARBA" id="ARBA00022448"/>
    </source>
</evidence>
<dbReference type="RefSeq" id="WP_028288659.1">
    <property type="nucleotide sequence ID" value="NZ_BMLF01000008.1"/>
</dbReference>
<comment type="function">
    <text evidence="9">Part of the tripartite ATP-independent periplasmic (TRAP) transport system.</text>
</comment>
<dbReference type="InterPro" id="IPR007387">
    <property type="entry name" value="TRAP_DctQ"/>
</dbReference>
<keyword evidence="3" id="KW-1003">Cell membrane</keyword>
<name>A0A917TAP9_9RHOB</name>
<accession>A0A917TAP9</accession>
<comment type="subunit">
    <text evidence="9">The complex comprises the extracytoplasmic solute receptor protein and the two transmembrane proteins.</text>
</comment>
<dbReference type="Proteomes" id="UP000649829">
    <property type="component" value="Unassembled WGS sequence"/>
</dbReference>
<keyword evidence="7 9" id="KW-0472">Membrane</keyword>
<evidence type="ECO:0000256" key="5">
    <source>
        <dbReference type="ARBA" id="ARBA00022692"/>
    </source>
</evidence>
<evidence type="ECO:0000256" key="8">
    <source>
        <dbReference type="ARBA" id="ARBA00038436"/>
    </source>
</evidence>
<evidence type="ECO:0000256" key="1">
    <source>
        <dbReference type="ARBA" id="ARBA00004429"/>
    </source>
</evidence>
<evidence type="ECO:0000256" key="7">
    <source>
        <dbReference type="ARBA" id="ARBA00023136"/>
    </source>
</evidence>
<dbReference type="GO" id="GO:0022857">
    <property type="term" value="F:transmembrane transporter activity"/>
    <property type="evidence" value="ECO:0007669"/>
    <property type="project" value="UniProtKB-UniRule"/>
</dbReference>
<evidence type="ECO:0000259" key="10">
    <source>
        <dbReference type="Pfam" id="PF04290"/>
    </source>
</evidence>
<evidence type="ECO:0000256" key="6">
    <source>
        <dbReference type="ARBA" id="ARBA00022989"/>
    </source>
</evidence>
<feature type="transmembrane region" description="Helical" evidence="9">
    <location>
        <begin position="48"/>
        <end position="73"/>
    </location>
</feature>
<evidence type="ECO:0000256" key="4">
    <source>
        <dbReference type="ARBA" id="ARBA00022519"/>
    </source>
</evidence>
<dbReference type="EMBL" id="BMLF01000008">
    <property type="protein sequence ID" value="GGM16082.1"/>
    <property type="molecule type" value="Genomic_DNA"/>
</dbReference>
<comment type="subcellular location">
    <subcellularLocation>
        <location evidence="1 9">Cell inner membrane</location>
        <topology evidence="1 9">Multi-pass membrane protein</topology>
    </subcellularLocation>
</comment>
<comment type="caution">
    <text evidence="11">The sequence shown here is derived from an EMBL/GenBank/DDBJ whole genome shotgun (WGS) entry which is preliminary data.</text>
</comment>
<evidence type="ECO:0000313" key="12">
    <source>
        <dbReference type="Proteomes" id="UP000649829"/>
    </source>
</evidence>
<feature type="transmembrane region" description="Helical" evidence="9">
    <location>
        <begin position="136"/>
        <end position="156"/>
    </location>
</feature>
<dbReference type="InterPro" id="IPR055348">
    <property type="entry name" value="DctQ"/>
</dbReference>
<comment type="similarity">
    <text evidence="8 9">Belongs to the TRAP transporter small permease family.</text>
</comment>
<reference evidence="11" key="1">
    <citation type="journal article" date="2014" name="Int. J. Syst. Evol. Microbiol.">
        <title>Complete genome sequence of Corynebacterium casei LMG S-19264T (=DSM 44701T), isolated from a smear-ripened cheese.</title>
        <authorList>
            <consortium name="US DOE Joint Genome Institute (JGI-PGF)"/>
            <person name="Walter F."/>
            <person name="Albersmeier A."/>
            <person name="Kalinowski J."/>
            <person name="Ruckert C."/>
        </authorList>
    </citation>
    <scope>NUCLEOTIDE SEQUENCE</scope>
    <source>
        <strain evidence="11">CGMCC 1.6293</strain>
    </source>
</reference>
<organism evidence="11 12">
    <name type="scientific">Pseudooceanicola nanhaiensis</name>
    <dbReference type="NCBI Taxonomy" id="375761"/>
    <lineage>
        <taxon>Bacteria</taxon>
        <taxon>Pseudomonadati</taxon>
        <taxon>Pseudomonadota</taxon>
        <taxon>Alphaproteobacteria</taxon>
        <taxon>Rhodobacterales</taxon>
        <taxon>Paracoccaceae</taxon>
        <taxon>Pseudooceanicola</taxon>
    </lineage>
</organism>
<keyword evidence="5 9" id="KW-0812">Transmembrane</keyword>
<evidence type="ECO:0000256" key="9">
    <source>
        <dbReference type="RuleBase" id="RU369079"/>
    </source>
</evidence>
<keyword evidence="2 9" id="KW-0813">Transport</keyword>
<keyword evidence="6 9" id="KW-1133">Transmembrane helix</keyword>
<gene>
    <name evidence="11" type="ORF">GCM10011534_42550</name>
</gene>
<evidence type="ECO:0000313" key="11">
    <source>
        <dbReference type="EMBL" id="GGM16082.1"/>
    </source>
</evidence>
<proteinExistence type="inferred from homology"/>
<dbReference type="PANTHER" id="PTHR35011">
    <property type="entry name" value="2,3-DIKETO-L-GULONATE TRAP TRANSPORTER SMALL PERMEASE PROTEIN YIAM"/>
    <property type="match status" value="1"/>
</dbReference>
<keyword evidence="4 9" id="KW-0997">Cell inner membrane</keyword>
<dbReference type="GO" id="GO:0015740">
    <property type="term" value="P:C4-dicarboxylate transport"/>
    <property type="evidence" value="ECO:0007669"/>
    <property type="project" value="TreeGrafter"/>
</dbReference>
<feature type="domain" description="Tripartite ATP-independent periplasmic transporters DctQ component" evidence="10">
    <location>
        <begin position="31"/>
        <end position="160"/>
    </location>
</feature>
<dbReference type="AlphaFoldDB" id="A0A917TAP9"/>
<sequence length="176" mass="19230">MPHLANVVGRVWSGLETAAACIAGVAMVCAMLLVTADALLRHLFDNPLTFQIALTEKYLLVTMILMAMPWGFRTGGYIRIDELTRRLPIPVAEVVLRAGLVASAVYIALLALRSWTRFHEALLRDEVVLGVIDWPVAWSWFPLPVGLGMLSVRLLIEACRPQTGPAAHAPHASAEP</sequence>